<feature type="chain" id="PRO_5013391656" evidence="1">
    <location>
        <begin position="24"/>
        <end position="71"/>
    </location>
</feature>
<organism evidence="2 3">
    <name type="scientific">Pseudobacteriovorax antillogorgiicola</name>
    <dbReference type="NCBI Taxonomy" id="1513793"/>
    <lineage>
        <taxon>Bacteria</taxon>
        <taxon>Pseudomonadati</taxon>
        <taxon>Bdellovibrionota</taxon>
        <taxon>Oligoflexia</taxon>
        <taxon>Oligoflexales</taxon>
        <taxon>Pseudobacteriovoracaceae</taxon>
        <taxon>Pseudobacteriovorax</taxon>
    </lineage>
</organism>
<keyword evidence="1" id="KW-0732">Signal</keyword>
<proteinExistence type="predicted"/>
<feature type="signal peptide" evidence="1">
    <location>
        <begin position="1"/>
        <end position="23"/>
    </location>
</feature>
<evidence type="ECO:0000256" key="1">
    <source>
        <dbReference type="SAM" id="SignalP"/>
    </source>
</evidence>
<evidence type="ECO:0000313" key="2">
    <source>
        <dbReference type="EMBL" id="SMF37956.1"/>
    </source>
</evidence>
<sequence length="71" mass="7761">MKVSYCFKAVTLSSFVFVGGAQASTGVSQDSPSDQLPPTIIEDHGEVDYLDLLLKGFWQDVKSPIAELRAR</sequence>
<name>A0A1Y6C737_9BACT</name>
<gene>
    <name evidence="2" type="ORF">SAMN06296036_111116</name>
</gene>
<reference evidence="3" key="1">
    <citation type="submission" date="2017-04" db="EMBL/GenBank/DDBJ databases">
        <authorList>
            <person name="Varghese N."/>
            <person name="Submissions S."/>
        </authorList>
    </citation>
    <scope>NUCLEOTIDE SEQUENCE [LARGE SCALE GENOMIC DNA]</scope>
    <source>
        <strain evidence="3">RKEM611</strain>
    </source>
</reference>
<dbReference type="RefSeq" id="WP_132320063.1">
    <property type="nucleotide sequence ID" value="NZ_FWZT01000011.1"/>
</dbReference>
<evidence type="ECO:0000313" key="3">
    <source>
        <dbReference type="Proteomes" id="UP000192907"/>
    </source>
</evidence>
<accession>A0A1Y6C737</accession>
<keyword evidence="3" id="KW-1185">Reference proteome</keyword>
<dbReference type="STRING" id="1513793.SAMN06296036_111116"/>
<protein>
    <submittedName>
        <fullName evidence="2">Uncharacterized protein</fullName>
    </submittedName>
</protein>
<dbReference type="Proteomes" id="UP000192907">
    <property type="component" value="Unassembled WGS sequence"/>
</dbReference>
<dbReference type="EMBL" id="FWZT01000011">
    <property type="protein sequence ID" value="SMF37956.1"/>
    <property type="molecule type" value="Genomic_DNA"/>
</dbReference>
<dbReference type="AlphaFoldDB" id="A0A1Y6C737"/>